<sequence length="266" mass="29539">MKKILKIGANNIMSIFNRNKAAIVRFSGAITAQSVLPYIKLLKKLEKMKSVKGVMFVIDSPGGSAIHSELLFLAIKRLRDKGKVIYGYLEVAASGGYMIACGLEKLYAPSTALIGSIGVISVKPVLKEILEKIGIGYEVVKKGSRKDMWLFTRNYTEEERESISELQAEIYDRFIEIVSEGREIPKDEVLKIATGELFSSKKSVALKLIDKVSGFDDALEELCKTVNADPDKAVRLGIKKPFFQKIIGTSINNIVEEIYYGALYKS</sequence>
<keyword evidence="5" id="KW-0472">Membrane</keyword>
<comment type="caution">
    <text evidence="7">The sequence shown here is derived from an EMBL/GenBank/DDBJ whole genome shotgun (WGS) entry which is preliminary data.</text>
</comment>
<name>A0A520XGX3_9DELT</name>
<keyword evidence="5" id="KW-0812">Transmembrane</keyword>
<organism evidence="7 8">
    <name type="scientific">Candidatus Acidulodesulfobacterium acidiphilum</name>
    <dbReference type="NCBI Taxonomy" id="2597224"/>
    <lineage>
        <taxon>Bacteria</taxon>
        <taxon>Deltaproteobacteria</taxon>
        <taxon>Candidatus Acidulodesulfobacterales</taxon>
        <taxon>Candidatus Acidulodesulfobacterium</taxon>
    </lineage>
</organism>
<evidence type="ECO:0000256" key="5">
    <source>
        <dbReference type="SAM" id="Phobius"/>
    </source>
</evidence>
<dbReference type="Proteomes" id="UP000322454">
    <property type="component" value="Unassembled WGS sequence"/>
</dbReference>
<dbReference type="CDD" id="cd07023">
    <property type="entry name" value="S49_Sppa_N_C"/>
    <property type="match status" value="1"/>
</dbReference>
<dbReference type="PANTHER" id="PTHR42987">
    <property type="entry name" value="PEPTIDASE S49"/>
    <property type="match status" value="1"/>
</dbReference>
<keyword evidence="2" id="KW-0645">Protease</keyword>
<evidence type="ECO:0000256" key="4">
    <source>
        <dbReference type="ARBA" id="ARBA00022825"/>
    </source>
</evidence>
<keyword evidence="5" id="KW-1133">Transmembrane helix</keyword>
<dbReference type="InterPro" id="IPR002142">
    <property type="entry name" value="Peptidase_S49"/>
</dbReference>
<evidence type="ECO:0000256" key="2">
    <source>
        <dbReference type="ARBA" id="ARBA00022670"/>
    </source>
</evidence>
<dbReference type="GO" id="GO:0008236">
    <property type="term" value="F:serine-type peptidase activity"/>
    <property type="evidence" value="ECO:0007669"/>
    <property type="project" value="UniProtKB-KW"/>
</dbReference>
<evidence type="ECO:0000313" key="8">
    <source>
        <dbReference type="Proteomes" id="UP000322454"/>
    </source>
</evidence>
<feature type="transmembrane region" description="Helical" evidence="5">
    <location>
        <begin position="21"/>
        <end position="41"/>
    </location>
</feature>
<dbReference type="EMBL" id="SHMQ01000001">
    <property type="protein sequence ID" value="RZV40451.1"/>
    <property type="molecule type" value="Genomic_DNA"/>
</dbReference>
<proteinExistence type="inferred from homology"/>
<dbReference type="InterPro" id="IPR029045">
    <property type="entry name" value="ClpP/crotonase-like_dom_sf"/>
</dbReference>
<dbReference type="NCBIfam" id="TIGR00706">
    <property type="entry name" value="SppA_dom"/>
    <property type="match status" value="1"/>
</dbReference>
<reference evidence="7 8" key="1">
    <citation type="submission" date="2019-01" db="EMBL/GenBank/DDBJ databases">
        <title>Insights into ecological role of a new deltaproteobacterial order Candidatus Sinidesulfobacterales (Sva0485) by metagenomics and metatranscriptomics.</title>
        <authorList>
            <person name="Tan S."/>
            <person name="Liu J."/>
            <person name="Fang Y."/>
            <person name="Hedlund B."/>
            <person name="Lian Z.-H."/>
            <person name="Huang L.-Y."/>
            <person name="Li J.-T."/>
            <person name="Huang L.-N."/>
            <person name="Li W.-J."/>
            <person name="Jiang H.-C."/>
            <person name="Dong H.-L."/>
            <person name="Shu W.-S."/>
        </authorList>
    </citation>
    <scope>NUCLEOTIDE SEQUENCE [LARGE SCALE GENOMIC DNA]</scope>
    <source>
        <strain evidence="7">AP4</strain>
    </source>
</reference>
<evidence type="ECO:0000259" key="6">
    <source>
        <dbReference type="Pfam" id="PF01343"/>
    </source>
</evidence>
<feature type="domain" description="Peptidase S49" evidence="6">
    <location>
        <begin position="79"/>
        <end position="227"/>
    </location>
</feature>
<dbReference type="InterPro" id="IPR004635">
    <property type="entry name" value="Pept_S49_SppA"/>
</dbReference>
<comment type="similarity">
    <text evidence="1">Belongs to the peptidase S49 family.</text>
</comment>
<accession>A0A520XGX3</accession>
<evidence type="ECO:0000256" key="3">
    <source>
        <dbReference type="ARBA" id="ARBA00022801"/>
    </source>
</evidence>
<dbReference type="Gene3D" id="3.90.226.10">
    <property type="entry name" value="2-enoyl-CoA Hydratase, Chain A, domain 1"/>
    <property type="match status" value="1"/>
</dbReference>
<dbReference type="GO" id="GO:0006508">
    <property type="term" value="P:proteolysis"/>
    <property type="evidence" value="ECO:0007669"/>
    <property type="project" value="UniProtKB-KW"/>
</dbReference>
<protein>
    <submittedName>
        <fullName evidence="7">Signal peptide peptidase SppA</fullName>
    </submittedName>
</protein>
<dbReference type="PANTHER" id="PTHR42987:SF4">
    <property type="entry name" value="PROTEASE SOHB-RELATED"/>
    <property type="match status" value="1"/>
</dbReference>
<dbReference type="InterPro" id="IPR047272">
    <property type="entry name" value="S49_SppA_C"/>
</dbReference>
<evidence type="ECO:0000313" key="7">
    <source>
        <dbReference type="EMBL" id="RZV40451.1"/>
    </source>
</evidence>
<keyword evidence="4" id="KW-0720">Serine protease</keyword>
<evidence type="ECO:0000256" key="1">
    <source>
        <dbReference type="ARBA" id="ARBA00008683"/>
    </source>
</evidence>
<gene>
    <name evidence="7" type="primary">sppA</name>
    <name evidence="7" type="ORF">EVJ48_00585</name>
</gene>
<dbReference type="AlphaFoldDB" id="A0A520XGX3"/>
<dbReference type="Gene3D" id="6.20.330.10">
    <property type="match status" value="1"/>
</dbReference>
<dbReference type="SUPFAM" id="SSF52096">
    <property type="entry name" value="ClpP/crotonase"/>
    <property type="match status" value="1"/>
</dbReference>
<dbReference type="Pfam" id="PF01343">
    <property type="entry name" value="Peptidase_S49"/>
    <property type="match status" value="1"/>
</dbReference>
<keyword evidence="3" id="KW-0378">Hydrolase</keyword>